<dbReference type="Proteomes" id="UP000038010">
    <property type="component" value="Unassembled WGS sequence"/>
</dbReference>
<dbReference type="InterPro" id="IPR058664">
    <property type="entry name" value="ARB_00930-like_C"/>
</dbReference>
<dbReference type="VEuPathDB" id="FungiDB:AB675_5257"/>
<dbReference type="Pfam" id="PF00144">
    <property type="entry name" value="Beta-lactamase"/>
    <property type="match status" value="1"/>
</dbReference>
<dbReference type="SUPFAM" id="SSF56601">
    <property type="entry name" value="beta-lactamase/transpeptidase-like"/>
    <property type="match status" value="1"/>
</dbReference>
<name>A0A0N1HNY6_9EURO</name>
<dbReference type="STRING" id="1664694.A0A0N1HNY6"/>
<dbReference type="EMBL" id="LFJN01000015">
    <property type="protein sequence ID" value="KPI39343.1"/>
    <property type="molecule type" value="Genomic_DNA"/>
</dbReference>
<keyword evidence="4" id="KW-1185">Reference proteome</keyword>
<evidence type="ECO:0000259" key="2">
    <source>
        <dbReference type="Pfam" id="PF26335"/>
    </source>
</evidence>
<dbReference type="InterPro" id="IPR012338">
    <property type="entry name" value="Beta-lactam/transpept-like"/>
</dbReference>
<feature type="domain" description="Beta-lactamase-related" evidence="1">
    <location>
        <begin position="90"/>
        <end position="409"/>
    </location>
</feature>
<accession>A0A0N1HNY6</accession>
<gene>
    <name evidence="3" type="ORF">AB675_5257</name>
</gene>
<dbReference type="Pfam" id="PF26335">
    <property type="entry name" value="ARB_00930_C"/>
    <property type="match status" value="1"/>
</dbReference>
<dbReference type="InterPro" id="IPR001466">
    <property type="entry name" value="Beta-lactam-related"/>
</dbReference>
<organism evidence="3 4">
    <name type="scientific">Cyphellophora attinorum</name>
    <dbReference type="NCBI Taxonomy" id="1664694"/>
    <lineage>
        <taxon>Eukaryota</taxon>
        <taxon>Fungi</taxon>
        <taxon>Dikarya</taxon>
        <taxon>Ascomycota</taxon>
        <taxon>Pezizomycotina</taxon>
        <taxon>Eurotiomycetes</taxon>
        <taxon>Chaetothyriomycetidae</taxon>
        <taxon>Chaetothyriales</taxon>
        <taxon>Cyphellophoraceae</taxon>
        <taxon>Cyphellophora</taxon>
    </lineage>
</organism>
<evidence type="ECO:0000313" key="3">
    <source>
        <dbReference type="EMBL" id="KPI39343.1"/>
    </source>
</evidence>
<comment type="caution">
    <text evidence="3">The sequence shown here is derived from an EMBL/GenBank/DDBJ whole genome shotgun (WGS) entry which is preliminary data.</text>
</comment>
<protein>
    <submittedName>
        <fullName evidence="3">Uncharacterized protein</fullName>
    </submittedName>
</protein>
<dbReference type="AlphaFoldDB" id="A0A0N1HNY6"/>
<dbReference type="Gene3D" id="3.40.710.10">
    <property type="entry name" value="DD-peptidase/beta-lactamase superfamily"/>
    <property type="match status" value="1"/>
</dbReference>
<proteinExistence type="predicted"/>
<dbReference type="RefSeq" id="XP_017999306.1">
    <property type="nucleotide sequence ID" value="XM_018145455.1"/>
</dbReference>
<dbReference type="PANTHER" id="PTHR22935:SF97">
    <property type="entry name" value="BETA-LACTAMASE-RELATED DOMAIN-CONTAINING PROTEIN"/>
    <property type="match status" value="1"/>
</dbReference>
<sequence length="573" mass="63567">MAAVVPMPNTEMTLLGRIYQPLTDFSVLNAAKEQMTKAIDDGLAAQKSQYGTMYNDTAFSASIFSLKTGESLWQYHYEAPALPKESFTKGSITEDSIYRIGSITKATTMYTWLVGLGESTFYDPITKYIPEFAAAEASYKNPIMSTNWSEVTIGALASQMSGIGRDFHLGDFATQSFGQPPIEVVVDNGFPPLANDTIVFCDSYGDIYPQCTRAQFLQGIIDHPPVNPVWYTPTYSNLAYAILALAYESATGVPFDKAVDDLFVNKLGMTSTTSHVPQGDYDAVIPRNDSYALFTYDIGIQGPAGNQYTSTKDFRAWGHAIYTNKFLSAAETRKWLMPVTSTSRWTSSVGAPWEIYRTAITTNEVTNASRIVDAYTKGGNIGLYAASFGLVPDYEIGFSTLSTGDHPGGQESPVRATMIDIYYNAIEVAMKDQANGTFTGTYRGTSGLNSSVTLGVDEGPGVRVTSWISNGTDMINNVFWAANIKEYRLFPTDLSYEENGVRYHKYVLEFLFNEYGEEFRDTDFWSVYNDYWVQTDSLMYNNLATDSWVVAFDKDGMVQSVECQALRAVLERE</sequence>
<dbReference type="InterPro" id="IPR051478">
    <property type="entry name" value="Beta-lactamase-like_AB/R"/>
</dbReference>
<dbReference type="PANTHER" id="PTHR22935">
    <property type="entry name" value="PENICILLIN-BINDING PROTEIN"/>
    <property type="match status" value="1"/>
</dbReference>
<reference evidence="3 4" key="1">
    <citation type="submission" date="2015-06" db="EMBL/GenBank/DDBJ databases">
        <title>Draft genome of the ant-associated black yeast Phialophora attae CBS 131958.</title>
        <authorList>
            <person name="Moreno L.F."/>
            <person name="Stielow B.J."/>
            <person name="de Hoog S."/>
            <person name="Vicente V.A."/>
            <person name="Weiss V.A."/>
            <person name="de Vries M."/>
            <person name="Cruz L.M."/>
            <person name="Souza E.M."/>
        </authorList>
    </citation>
    <scope>NUCLEOTIDE SEQUENCE [LARGE SCALE GENOMIC DNA]</scope>
    <source>
        <strain evidence="3 4">CBS 131958</strain>
    </source>
</reference>
<dbReference type="GeneID" id="28737335"/>
<feature type="domain" description="Beta-lactamase-like ARB-00930-like C-terminal" evidence="2">
    <location>
        <begin position="431"/>
        <end position="572"/>
    </location>
</feature>
<evidence type="ECO:0000259" key="1">
    <source>
        <dbReference type="Pfam" id="PF00144"/>
    </source>
</evidence>
<dbReference type="OrthoDB" id="10250282at2759"/>
<evidence type="ECO:0000313" key="4">
    <source>
        <dbReference type="Proteomes" id="UP000038010"/>
    </source>
</evidence>